<proteinExistence type="predicted"/>
<name>A0ACC3BQS6_PYRYE</name>
<evidence type="ECO:0000313" key="2">
    <source>
        <dbReference type="Proteomes" id="UP000798662"/>
    </source>
</evidence>
<reference evidence="1" key="1">
    <citation type="submission" date="2019-11" db="EMBL/GenBank/DDBJ databases">
        <title>Nori genome reveals adaptations in red seaweeds to the harsh intertidal environment.</title>
        <authorList>
            <person name="Wang D."/>
            <person name="Mao Y."/>
        </authorList>
    </citation>
    <scope>NUCLEOTIDE SEQUENCE</scope>
    <source>
        <tissue evidence="1">Gametophyte</tissue>
    </source>
</reference>
<dbReference type="Proteomes" id="UP000798662">
    <property type="component" value="Chromosome 1"/>
</dbReference>
<keyword evidence="2" id="KW-1185">Reference proteome</keyword>
<evidence type="ECO:0000313" key="1">
    <source>
        <dbReference type="EMBL" id="KAK1860359.1"/>
    </source>
</evidence>
<sequence length="848" mass="84889">MRAAMAAARVPAAFVASAAALPQRVACPGHGRRVTVATRLGRTATPPAAFATVLSGGGATAMGGGGGARGAPALRRCAWTPAAATTAGATGGVGVGVSRLGTSSSRRSVHQSTAPEMAATPPSAGAAVSRDAGDDDGDDIDDVSAASRATGAVGGGRGGGDGGSGDAAYDAAAVAAAFQEMVASGEFDDLDEDDKADISAATAPAATAGRDSGGRPGRPGAPPSRPGTPNATVERRLRRAGVLANLPAGLRIANADAKCPGCGCYVQAADAGAPGFVPSNVLVEYKDAADAAVMGVTEGGDPLPPPPPPLCQRCFRLRHYGDIDVSLRVGARTAVGAVAAGAAAAGAAAGEAGAPAAVTAAASGHDGDGDAAAVDDGSAATLAAESAARNAANRRVLTPEVFRKNLARLASRPAVIIYLVDVIDFQGTFLSDLRSLVGPTAPVMMALNKADLLPAGYSAERVARWARTEARSLGVDALTSVHLTSARTGAGVKELLADAILLGRQTNADVYVVGAANVGKSTLINQLLAGADRMRGGKALAAAERLRIKSEQAEVARAAAAAMAAETGGAQGDPAVTKDPQAAAPEATSGAPDAALEEDPSLTTTPAEARAARKRESAARAAKLLTTSVIPGTTLGMVRVPLGGRLSLYDTPGVILPRSLTHRLTAAELRAVLPTRRLAPVTLRLGAGKALYLGGLARIEVVAGRPFFFSAFVSGDVKVHPGKADDGAAFTARHTGGLLTPPFEADRAAALGGWSEQVVEVSGAGWKTASVDVVLSGLGWVALTGAGDMTLRVATPGGVGVFVRDALMPYETEGGVSVYTGGGVVNRLAERKSKQGRARRRRKAASDW</sequence>
<comment type="caution">
    <text evidence="1">The sequence shown here is derived from an EMBL/GenBank/DDBJ whole genome shotgun (WGS) entry which is preliminary data.</text>
</comment>
<accession>A0ACC3BQS6</accession>
<gene>
    <name evidence="1" type="ORF">I4F81_002948</name>
</gene>
<organism evidence="1 2">
    <name type="scientific">Pyropia yezoensis</name>
    <name type="common">Susabi-nori</name>
    <name type="synonym">Porphyra yezoensis</name>
    <dbReference type="NCBI Taxonomy" id="2788"/>
    <lineage>
        <taxon>Eukaryota</taxon>
        <taxon>Rhodophyta</taxon>
        <taxon>Bangiophyceae</taxon>
        <taxon>Bangiales</taxon>
        <taxon>Bangiaceae</taxon>
        <taxon>Pyropia</taxon>
    </lineage>
</organism>
<protein>
    <submittedName>
        <fullName evidence="1">Uncharacterized protein</fullName>
    </submittedName>
</protein>
<dbReference type="EMBL" id="CM020618">
    <property type="protein sequence ID" value="KAK1860359.1"/>
    <property type="molecule type" value="Genomic_DNA"/>
</dbReference>